<reference evidence="3" key="1">
    <citation type="journal article" date="2019" name="Int. J. Syst. Evol. Microbiol.">
        <title>The Global Catalogue of Microorganisms (GCM) 10K type strain sequencing project: providing services to taxonomists for standard genome sequencing and annotation.</title>
        <authorList>
            <consortium name="The Broad Institute Genomics Platform"/>
            <consortium name="The Broad Institute Genome Sequencing Center for Infectious Disease"/>
            <person name="Wu L."/>
            <person name="Ma J."/>
        </authorList>
    </citation>
    <scope>NUCLEOTIDE SEQUENCE [LARGE SCALE GENOMIC DNA]</scope>
    <source>
        <strain evidence="3">JCM 6833</strain>
    </source>
</reference>
<accession>A0ABP6CIR3</accession>
<evidence type="ECO:0008006" key="4">
    <source>
        <dbReference type="Google" id="ProtNLM"/>
    </source>
</evidence>
<keyword evidence="3" id="KW-1185">Reference proteome</keyword>
<gene>
    <name evidence="2" type="ORF">GCM10010411_63910</name>
</gene>
<evidence type="ECO:0000313" key="2">
    <source>
        <dbReference type="EMBL" id="GAA2619389.1"/>
    </source>
</evidence>
<dbReference type="Proteomes" id="UP001501509">
    <property type="component" value="Unassembled WGS sequence"/>
</dbReference>
<comment type="caution">
    <text evidence="2">The sequence shown here is derived from an EMBL/GenBank/DDBJ whole genome shotgun (WGS) entry which is preliminary data.</text>
</comment>
<feature type="signal peptide" evidence="1">
    <location>
        <begin position="1"/>
        <end position="21"/>
    </location>
</feature>
<evidence type="ECO:0000256" key="1">
    <source>
        <dbReference type="SAM" id="SignalP"/>
    </source>
</evidence>
<protein>
    <recommendedName>
        <fullName evidence="4">Secreted protein</fullName>
    </recommendedName>
</protein>
<dbReference type="RefSeq" id="WP_344546194.1">
    <property type="nucleotide sequence ID" value="NZ_BAAATD010000009.1"/>
</dbReference>
<proteinExistence type="predicted"/>
<feature type="chain" id="PRO_5046060247" description="Secreted protein" evidence="1">
    <location>
        <begin position="22"/>
        <end position="146"/>
    </location>
</feature>
<name>A0ABP6CIR3_9ACTN</name>
<sequence length="146" mass="15532">MKRRLLAVVATAAAVAPLAIAAPASATGATHTVTLAGRDATTQAACKCVSIAEIRNNKIIGSATFYANGDKLVVSSSGYRGWSTYARVEHLVRGEWTKWWGGSAGPGDVRNYPKNVAEGELVRVTMWMFKGSTRKTSKGTTGTRRT</sequence>
<evidence type="ECO:0000313" key="3">
    <source>
        <dbReference type="Proteomes" id="UP001501509"/>
    </source>
</evidence>
<keyword evidence="1" id="KW-0732">Signal</keyword>
<dbReference type="EMBL" id="BAAATD010000009">
    <property type="protein sequence ID" value="GAA2619389.1"/>
    <property type="molecule type" value="Genomic_DNA"/>
</dbReference>
<organism evidence="2 3">
    <name type="scientific">Actinomadura fulvescens</name>
    <dbReference type="NCBI Taxonomy" id="46160"/>
    <lineage>
        <taxon>Bacteria</taxon>
        <taxon>Bacillati</taxon>
        <taxon>Actinomycetota</taxon>
        <taxon>Actinomycetes</taxon>
        <taxon>Streptosporangiales</taxon>
        <taxon>Thermomonosporaceae</taxon>
        <taxon>Actinomadura</taxon>
    </lineage>
</organism>